<dbReference type="InterPro" id="IPR000008">
    <property type="entry name" value="C2_dom"/>
</dbReference>
<proteinExistence type="predicted"/>
<comment type="subcellular location">
    <subcellularLocation>
        <location evidence="2">Synapse</location>
    </subcellularLocation>
</comment>
<evidence type="ECO:0000256" key="2">
    <source>
        <dbReference type="ARBA" id="ARBA00034103"/>
    </source>
</evidence>
<evidence type="ECO:0000259" key="3">
    <source>
        <dbReference type="PROSITE" id="PS50004"/>
    </source>
</evidence>
<protein>
    <submittedName>
        <fullName evidence="5">Regulating synaptic membrane exocytosis protein 3-like</fullName>
    </submittedName>
</protein>
<dbReference type="InterPro" id="IPR039032">
    <property type="entry name" value="Rim-like"/>
</dbReference>
<dbReference type="CDD" id="cd04028">
    <property type="entry name" value="C2B_RIM1alpha"/>
    <property type="match status" value="1"/>
</dbReference>
<dbReference type="SUPFAM" id="SSF49562">
    <property type="entry name" value="C2 domain (Calcium/lipid-binding domain, CaLB)"/>
    <property type="match status" value="1"/>
</dbReference>
<dbReference type="PROSITE" id="PS50004">
    <property type="entry name" value="C2"/>
    <property type="match status" value="1"/>
</dbReference>
<feature type="domain" description="C2" evidence="3">
    <location>
        <begin position="29"/>
        <end position="149"/>
    </location>
</feature>
<dbReference type="SMART" id="SM00239">
    <property type="entry name" value="C2"/>
    <property type="match status" value="1"/>
</dbReference>
<gene>
    <name evidence="5" type="primary">LOC101893560</name>
</gene>
<dbReference type="PANTHER" id="PTHR12157:SF21">
    <property type="entry name" value="RAB3 INTERACTING MOLECULE, ISOFORM F"/>
    <property type="match status" value="1"/>
</dbReference>
<dbReference type="Gene3D" id="2.60.40.150">
    <property type="entry name" value="C2 domain"/>
    <property type="match status" value="1"/>
</dbReference>
<evidence type="ECO:0000313" key="4">
    <source>
        <dbReference type="Proteomes" id="UP001652621"/>
    </source>
</evidence>
<dbReference type="Proteomes" id="UP001652621">
    <property type="component" value="Unplaced"/>
</dbReference>
<evidence type="ECO:0000256" key="1">
    <source>
        <dbReference type="ARBA" id="ARBA00023018"/>
    </source>
</evidence>
<dbReference type="InterPro" id="IPR035892">
    <property type="entry name" value="C2_domain_sf"/>
</dbReference>
<dbReference type="PANTHER" id="PTHR12157">
    <property type="entry name" value="REGULATING SYNAPTIC MEMBRANE EXOCYTOSIS PROTEIN"/>
    <property type="match status" value="1"/>
</dbReference>
<keyword evidence="4" id="KW-1185">Reference proteome</keyword>
<reference evidence="5" key="1">
    <citation type="submission" date="2025-08" db="UniProtKB">
        <authorList>
            <consortium name="RefSeq"/>
        </authorList>
    </citation>
    <scope>IDENTIFICATION</scope>
    <source>
        <strain evidence="5">Aabys</strain>
        <tissue evidence="5">Whole body</tissue>
    </source>
</reference>
<name>A0ABM3VGV2_MUSDO</name>
<accession>A0ABM3VGV2</accession>
<sequence length="161" mass="17976">MRADEQINQFVEGLGPGQLVGRQVLGAPSLGDIQLSLCYQKNCLEVEVIRARGLQQKPTSKMLPAPYVKVYLVSGKKCMDKMKTSTARRTLEPLYQQQLVFQNCNTKGCILQVTVWGDYGRIEKKVFMGVAQIMLDHIDLSNGIVIGWYKLFGTTSLMSAT</sequence>
<dbReference type="RefSeq" id="XP_058985014.1">
    <property type="nucleotide sequence ID" value="XM_059129031.1"/>
</dbReference>
<organism evidence="4 5">
    <name type="scientific">Musca domestica</name>
    <name type="common">House fly</name>
    <dbReference type="NCBI Taxonomy" id="7370"/>
    <lineage>
        <taxon>Eukaryota</taxon>
        <taxon>Metazoa</taxon>
        <taxon>Ecdysozoa</taxon>
        <taxon>Arthropoda</taxon>
        <taxon>Hexapoda</taxon>
        <taxon>Insecta</taxon>
        <taxon>Pterygota</taxon>
        <taxon>Neoptera</taxon>
        <taxon>Endopterygota</taxon>
        <taxon>Diptera</taxon>
        <taxon>Brachycera</taxon>
        <taxon>Muscomorpha</taxon>
        <taxon>Muscoidea</taxon>
        <taxon>Muscidae</taxon>
        <taxon>Musca</taxon>
    </lineage>
</organism>
<dbReference type="GeneID" id="101893560"/>
<evidence type="ECO:0000313" key="5">
    <source>
        <dbReference type="RefSeq" id="XP_058985014.1"/>
    </source>
</evidence>
<keyword evidence="1" id="KW-0770">Synapse</keyword>
<dbReference type="Pfam" id="PF00168">
    <property type="entry name" value="C2"/>
    <property type="match status" value="1"/>
</dbReference>